<protein>
    <submittedName>
        <fullName evidence="4">Centrosomal protein 152</fullName>
    </submittedName>
</protein>
<feature type="domain" description="CEP152 CEP63 binding coiled coil" evidence="3">
    <location>
        <begin position="1253"/>
        <end position="1303"/>
    </location>
</feature>
<name>A0A9J8AWJ3_CYPCA</name>
<reference evidence="4" key="1">
    <citation type="submission" date="2025-08" db="UniProtKB">
        <authorList>
            <consortium name="Ensembl"/>
        </authorList>
    </citation>
    <scope>IDENTIFICATION</scope>
</reference>
<evidence type="ECO:0000256" key="1">
    <source>
        <dbReference type="SAM" id="Coils"/>
    </source>
</evidence>
<dbReference type="PANTHER" id="PTHR10337">
    <property type="entry name" value="SHC TRANSFORMING PROTEIN"/>
    <property type="match status" value="1"/>
</dbReference>
<dbReference type="Pfam" id="PF25770">
    <property type="entry name" value="CC_CEP63-bind_CEP152"/>
    <property type="match status" value="1"/>
</dbReference>
<feature type="region of interest" description="Disordered" evidence="2">
    <location>
        <begin position="592"/>
        <end position="626"/>
    </location>
</feature>
<evidence type="ECO:0000313" key="5">
    <source>
        <dbReference type="Proteomes" id="UP001108240"/>
    </source>
</evidence>
<keyword evidence="1" id="KW-0175">Coiled coil</keyword>
<feature type="region of interest" description="Disordered" evidence="2">
    <location>
        <begin position="1"/>
        <end position="111"/>
    </location>
</feature>
<feature type="coiled-coil region" evidence="1">
    <location>
        <begin position="382"/>
        <end position="502"/>
    </location>
</feature>
<evidence type="ECO:0000313" key="4">
    <source>
        <dbReference type="Ensembl" id="ENSCCRP00000149007.1"/>
    </source>
</evidence>
<organism evidence="4 5">
    <name type="scientific">Cyprinus carpio carpio</name>
    <dbReference type="NCBI Taxonomy" id="630221"/>
    <lineage>
        <taxon>Eukaryota</taxon>
        <taxon>Metazoa</taxon>
        <taxon>Chordata</taxon>
        <taxon>Craniata</taxon>
        <taxon>Vertebrata</taxon>
        <taxon>Euteleostomi</taxon>
        <taxon>Actinopterygii</taxon>
        <taxon>Neopterygii</taxon>
        <taxon>Teleostei</taxon>
        <taxon>Ostariophysi</taxon>
        <taxon>Cypriniformes</taxon>
        <taxon>Cyprinidae</taxon>
        <taxon>Cyprininae</taxon>
        <taxon>Cyprinus</taxon>
    </lineage>
</organism>
<accession>A0A9J8AWJ3</accession>
<proteinExistence type="predicted"/>
<feature type="compositionally biased region" description="Acidic residues" evidence="2">
    <location>
        <begin position="14"/>
        <end position="24"/>
    </location>
</feature>
<keyword evidence="5" id="KW-1185">Reference proteome</keyword>
<dbReference type="Ensembl" id="ENSCCRT00000112206.1">
    <property type="protein sequence ID" value="ENSCCRP00000149007.1"/>
    <property type="gene ID" value="ENSCCRG00000046531.2"/>
</dbReference>
<dbReference type="Pfam" id="PF25769">
    <property type="entry name" value="PLK4_bind_CEP152"/>
    <property type="match status" value="1"/>
</dbReference>
<dbReference type="PANTHER" id="PTHR10337:SF6">
    <property type="entry name" value="CENTROSOMAL PROTEIN OF 152 KDA"/>
    <property type="match status" value="1"/>
</dbReference>
<dbReference type="Proteomes" id="UP001108240">
    <property type="component" value="Unplaced"/>
</dbReference>
<dbReference type="InterPro" id="IPR051235">
    <property type="entry name" value="CEP152/SHC-Transforming"/>
</dbReference>
<feature type="compositionally biased region" description="Basic and acidic residues" evidence="2">
    <location>
        <begin position="25"/>
        <end position="34"/>
    </location>
</feature>
<feature type="coiled-coil region" evidence="1">
    <location>
        <begin position="1143"/>
        <end position="1266"/>
    </location>
</feature>
<feature type="region of interest" description="Disordered" evidence="2">
    <location>
        <begin position="189"/>
        <end position="219"/>
    </location>
</feature>
<dbReference type="GO" id="GO:0005813">
    <property type="term" value="C:centrosome"/>
    <property type="evidence" value="ECO:0007669"/>
    <property type="project" value="TreeGrafter"/>
</dbReference>
<evidence type="ECO:0000259" key="3">
    <source>
        <dbReference type="Pfam" id="PF25770"/>
    </source>
</evidence>
<sequence length="1594" mass="184101">MSIDFDSAALQTQQEEEEYDEEDYARERELHKLLTDLPDDMLDDSANSSTCSRPEDNNRPQHAWDVPQWQHPRPSSLEEPYEESDQGSYHEDYSYRSHTSQTNSHPHHLQTGTEHLATGWDQQNGQNYQYQNGDYAHSSAGTDESHGTDFSTGDGAGQDVYPNNALQHGAGYHGEEAQALGEHNNTRHHFQVFDNGGAGNKPAGHYKASYHPQQPSNQPKMFNPQVTDQNGHFDQIQRDFLDSTQNTADGQQLAQLQILNRAQSRQIEELEQKLEDCRRRMRYLEHQFTIVKDEKDGLTVSLKESSALVEEAKEREAQLQGRVRSLEKQIQSVTDREQESLKQQRVAEAAMDSMKQQMMDLCRSDTLTRAREQHDRDVAAIREQYEAKLLTLQQKLDAQSQSLNEQAEAGQRLLDQVRLLERQREEDQVDRASVINTLSQRLEESQQQCAKLLHTGSVQEMSQLQLKLQQAQSTRAISQDISKALQEELTELKEQINLYESAFKNGALESNGDWEKQLSESYMDLGIKKSKWRNGRMHSKPHIAEAGDSTLLKEDVVRELKSELQRCLSHLKTKRLKISELQEELRRSQTRAEQLQTQLEQAERTIRDSKVRESSLEKHLETSHMTAAPHKDLARLQEERQVLQERVEALEKRNQELKQSEEKVKAANSELCTKMREMIQELDQEKQEAAERDERTRQQFRDDVVNGVRTELMQEHTAHIEQLTRQHQQHLQQLQSELADLRQEVLAVQECYISVCKEKDKLEEEQRRLKENELKRREESEAALERLRSNLERQHQEDVSRLKAQWKTDPQAETELRVREQLETARKSWQQEQETLEQSWAQRLQEAEEEVRKARRSDSREGAAGQLISVEELEDRLSAQKETLQQEAVTAQARAVEEAVRDAQREMQQKHTDDITLQVEGARSRWLQDLTSLPEYNSSLQREKDEWERLQQQHVQEQMSSAVKAVEERWQDTLHTKCTELEQCNVRNGELQEEVFTLSTRLEHLCQEQAALLKAELAAARDVWFRDKQEEMSRLRAQLQREQEQKLQAALEQTDKQRDTELHETLREKEQEWRDQQEIRLREEMLSELKEVLQEEVESRRSGEEQKISSAPATIRSRVWEICRESLSQAKHEWKKTSADKLRRVLKETQERHEAEIAGLTAQRKQSECTESLAKLQKKNQELQRHLEKACRQLQRSVREHKNTLQRMKDEHEAALQKEQQAHLRALEELKQTSNPDALSSGSVSQQNLQAGLEEMKERYMKAVEKIRGDMLRYLQESKERAAELIRTEVLRERQDTARRMRRYYLTCLQELLEDRGQAAGAEKKIINAASKLAAMAKVLETPVAKRKLSRTQNSQDIEASGSPAKVLGAEALKNGANQRIYNLTDTNYTSMAAKQKGVKSKTIEPDSLEPAVVCGSKDTFTVGQVTQKHTHFAHDGVFNSVNVTLRKHSREMFMDGFGEPSSVHPFLIEEAPVRDNGPSDWSLTSNRSNFNNTIHLPSSYPEPGKPFSVNGGLDFGSSVGDNSDVTIYKEMVKPPSYAKPDVCVDRRTNQHREPVPGSEGHGVRRKCPKSLFSELKVRQQDSGFDSPLALLQK</sequence>
<dbReference type="InterPro" id="IPR057664">
    <property type="entry name" value="CEP152_PLK4_bind"/>
</dbReference>
<dbReference type="GO" id="GO:0007099">
    <property type="term" value="P:centriole replication"/>
    <property type="evidence" value="ECO:0007669"/>
    <property type="project" value="TreeGrafter"/>
</dbReference>
<feature type="coiled-coil region" evidence="1">
    <location>
        <begin position="1025"/>
        <end position="1057"/>
    </location>
</feature>
<dbReference type="OMA" id="VWEEEMM"/>
<reference evidence="4" key="2">
    <citation type="submission" date="2025-09" db="UniProtKB">
        <authorList>
            <consortium name="Ensembl"/>
        </authorList>
    </citation>
    <scope>IDENTIFICATION</scope>
</reference>
<feature type="compositionally biased region" description="Low complexity" evidence="2">
    <location>
        <begin position="124"/>
        <end position="135"/>
    </location>
</feature>
<dbReference type="GeneTree" id="ENSGT00950000182870"/>
<dbReference type="InterPro" id="IPR057659">
    <property type="entry name" value="CEP152_CC"/>
</dbReference>
<feature type="coiled-coil region" evidence="1">
    <location>
        <begin position="253"/>
        <end position="343"/>
    </location>
</feature>
<feature type="region of interest" description="Disordered" evidence="2">
    <location>
        <begin position="124"/>
        <end position="168"/>
    </location>
</feature>
<evidence type="ECO:0000256" key="2">
    <source>
        <dbReference type="SAM" id="MobiDB-lite"/>
    </source>
</evidence>
<feature type="compositionally biased region" description="Basic and acidic residues" evidence="2">
    <location>
        <begin position="601"/>
        <end position="622"/>
    </location>
</feature>